<reference evidence="4" key="1">
    <citation type="journal article" date="2019" name="Int. J. Syst. Evol. Microbiol.">
        <title>Halobacteriovorax valvorus sp. nov., a novel prokaryotic predator isolated from coastal seawater of China.</title>
        <authorList>
            <person name="Chen M.-X."/>
        </authorList>
    </citation>
    <scope>NUCLEOTIDE SEQUENCE [LARGE SCALE GENOMIC DNA]</scope>
    <source>
        <strain evidence="4">BL9</strain>
    </source>
</reference>
<proteinExistence type="predicted"/>
<keyword evidence="4" id="KW-1185">Reference proteome</keyword>
<protein>
    <recommendedName>
        <fullName evidence="5">Protein BatD</fullName>
    </recommendedName>
</protein>
<keyword evidence="2" id="KW-0732">Signal</keyword>
<dbReference type="Proteomes" id="UP000443582">
    <property type="component" value="Unassembled WGS sequence"/>
</dbReference>
<dbReference type="EMBL" id="QDKL01000001">
    <property type="protein sequence ID" value="RZF23179.1"/>
    <property type="molecule type" value="Genomic_DNA"/>
</dbReference>
<sequence length="552" mass="63032">MIKWILISLLGLSTFAQTITAKVNSSQVALEDSFKLTISFESQSNVEPYVSFKLNNGEIISDNTNDASRMMVKGIFAGGKMIQKKIYNYVYEIRARKPGTTVVKDIEVDLGGSVVKHRSLSVRILRQRAALQDYFVRAEVDKSQAYVGERIDLNYYVYFKGEITNPEFVKFPVQKGFLKRFELPRTNVERVSIQGEVYKRLLVYKSVLYPEKTGDLSIDPIELRIQYPDYKSRRRNAFGMSFSFSSATYKTKVIRSDRVKIKSIPIPTENMPKSFTGLVGQHRFELSFNKSKVVVNDVLEARLNVVGDGALEKFEAPRLISSDAFEVFEARAEMIEKTPLDKNKRFDYTYLAKYSEDIPKNSLELSIFNPLTHQFETTKLEIDALSIIGSGTSSSNISSKEATTVAKEAKENIRSTVEKNIQQNVMAPVFKPSQKRNIWTIINYSLGAIAVFILALTAFPYIRLFKRDPLNDLKKNFVYSQIFHYICTYSNNKSGDSLGDKIENSNLSSEARTYFSNLVENASKNEYKGAKLPLKFEKKYWNELIRESNESN</sequence>
<keyword evidence="1" id="KW-0812">Transmembrane</keyword>
<dbReference type="PANTHER" id="PTHR40940">
    <property type="entry name" value="PROTEIN BATD-RELATED"/>
    <property type="match status" value="1"/>
</dbReference>
<dbReference type="PANTHER" id="PTHR40940:SF2">
    <property type="entry name" value="BATD"/>
    <property type="match status" value="1"/>
</dbReference>
<dbReference type="InterPro" id="IPR025738">
    <property type="entry name" value="BatD"/>
</dbReference>
<dbReference type="Pfam" id="PF13584">
    <property type="entry name" value="BatD"/>
    <property type="match status" value="2"/>
</dbReference>
<comment type="caution">
    <text evidence="3">The sequence shown here is derived from an EMBL/GenBank/DDBJ whole genome shotgun (WGS) entry which is preliminary data.</text>
</comment>
<name>A0ABY0IL18_9BACT</name>
<evidence type="ECO:0000313" key="4">
    <source>
        <dbReference type="Proteomes" id="UP000443582"/>
    </source>
</evidence>
<feature type="signal peptide" evidence="2">
    <location>
        <begin position="1"/>
        <end position="21"/>
    </location>
</feature>
<evidence type="ECO:0000256" key="2">
    <source>
        <dbReference type="SAM" id="SignalP"/>
    </source>
</evidence>
<evidence type="ECO:0000313" key="3">
    <source>
        <dbReference type="EMBL" id="RZF23179.1"/>
    </source>
</evidence>
<accession>A0ABY0IL18</accession>
<keyword evidence="1" id="KW-1133">Transmembrane helix</keyword>
<evidence type="ECO:0008006" key="5">
    <source>
        <dbReference type="Google" id="ProtNLM"/>
    </source>
</evidence>
<feature type="transmembrane region" description="Helical" evidence="1">
    <location>
        <begin position="441"/>
        <end position="465"/>
    </location>
</feature>
<evidence type="ECO:0000256" key="1">
    <source>
        <dbReference type="SAM" id="Phobius"/>
    </source>
</evidence>
<feature type="chain" id="PRO_5047114012" description="Protein BatD" evidence="2">
    <location>
        <begin position="22"/>
        <end position="552"/>
    </location>
</feature>
<gene>
    <name evidence="3" type="ORF">DAY19_05260</name>
</gene>
<keyword evidence="1" id="KW-0472">Membrane</keyword>
<organism evidence="3 4">
    <name type="scientific">Halobacteriovorax vibrionivorans</name>
    <dbReference type="NCBI Taxonomy" id="2152716"/>
    <lineage>
        <taxon>Bacteria</taxon>
        <taxon>Pseudomonadati</taxon>
        <taxon>Bdellovibrionota</taxon>
        <taxon>Bacteriovoracia</taxon>
        <taxon>Bacteriovoracales</taxon>
        <taxon>Halobacteriovoraceae</taxon>
        <taxon>Halobacteriovorax</taxon>
    </lineage>
</organism>
<dbReference type="RefSeq" id="WP_114706127.1">
    <property type="nucleotide sequence ID" value="NZ_QDKL01000001.1"/>
</dbReference>